<gene>
    <name evidence="8" type="ORF">BN9_054460</name>
</gene>
<dbReference type="Gene3D" id="3.30.40.10">
    <property type="entry name" value="Zinc/RING finger domain, C3HC4 (zinc finger)"/>
    <property type="match status" value="2"/>
</dbReference>
<dbReference type="PANTHER" id="PTHR46245:SF2">
    <property type="entry name" value="B3 DOMAIN-CONTAINING TRANSCRIPTION REPRESSOR VAL2"/>
    <property type="match status" value="1"/>
</dbReference>
<feature type="compositionally biased region" description="Basic and acidic residues" evidence="5">
    <location>
        <begin position="391"/>
        <end position="410"/>
    </location>
</feature>
<accession>A0A024GCY9</accession>
<dbReference type="PANTHER" id="PTHR46245">
    <property type="entry name" value="B3 DOMAIN-CONTAINING PROTEIN OS07G0563300"/>
    <property type="match status" value="1"/>
</dbReference>
<feature type="region of interest" description="Disordered" evidence="5">
    <location>
        <begin position="617"/>
        <end position="645"/>
    </location>
</feature>
<dbReference type="GO" id="GO:0008270">
    <property type="term" value="F:zinc ion binding"/>
    <property type="evidence" value="ECO:0007669"/>
    <property type="project" value="UniProtKB-KW"/>
</dbReference>
<keyword evidence="9" id="KW-1185">Reference proteome</keyword>
<feature type="region of interest" description="Disordered" evidence="5">
    <location>
        <begin position="359"/>
        <end position="418"/>
    </location>
</feature>
<feature type="domain" description="CW-type" evidence="7">
    <location>
        <begin position="719"/>
        <end position="772"/>
    </location>
</feature>
<dbReference type="PROSITE" id="PS51050">
    <property type="entry name" value="ZF_CW"/>
    <property type="match status" value="3"/>
</dbReference>
<evidence type="ECO:0000256" key="2">
    <source>
        <dbReference type="ARBA" id="ARBA00022771"/>
    </source>
</evidence>
<evidence type="ECO:0000256" key="3">
    <source>
        <dbReference type="ARBA" id="ARBA00022833"/>
    </source>
</evidence>
<evidence type="ECO:0000259" key="7">
    <source>
        <dbReference type="PROSITE" id="PS51050"/>
    </source>
</evidence>
<dbReference type="SMART" id="SM00249">
    <property type="entry name" value="PHD"/>
    <property type="match status" value="2"/>
</dbReference>
<feature type="compositionally biased region" description="Low complexity" evidence="5">
    <location>
        <begin position="632"/>
        <end position="644"/>
    </location>
</feature>
<evidence type="ECO:0008006" key="10">
    <source>
        <dbReference type="Google" id="ProtNLM"/>
    </source>
</evidence>
<keyword evidence="3" id="KW-0862">Zinc</keyword>
<dbReference type="InterPro" id="IPR019787">
    <property type="entry name" value="Znf_PHD-finger"/>
</dbReference>
<dbReference type="STRING" id="65357.A0A024GCY9"/>
<dbReference type="InterPro" id="IPR055198">
    <property type="entry name" value="NSD_PHD"/>
</dbReference>
<feature type="compositionally biased region" description="Basic residues" evidence="5">
    <location>
        <begin position="547"/>
        <end position="556"/>
    </location>
</feature>
<feature type="domain" description="CW-type" evidence="7">
    <location>
        <begin position="557"/>
        <end position="612"/>
    </location>
</feature>
<feature type="region of interest" description="Disordered" evidence="5">
    <location>
        <begin position="535"/>
        <end position="556"/>
    </location>
</feature>
<evidence type="ECO:0000313" key="9">
    <source>
        <dbReference type="Proteomes" id="UP000053237"/>
    </source>
</evidence>
<feature type="compositionally biased region" description="Basic residues" evidence="5">
    <location>
        <begin position="621"/>
        <end position="630"/>
    </location>
</feature>
<dbReference type="EMBL" id="CAIX01000075">
    <property type="protein sequence ID" value="CCI44637.1"/>
    <property type="molecule type" value="Genomic_DNA"/>
</dbReference>
<dbReference type="AlphaFoldDB" id="A0A024GCY9"/>
<proteinExistence type="predicted"/>
<dbReference type="SUPFAM" id="SSF57903">
    <property type="entry name" value="FYVE/PHD zinc finger"/>
    <property type="match status" value="1"/>
</dbReference>
<dbReference type="InterPro" id="IPR019786">
    <property type="entry name" value="Zinc_finger_PHD-type_CS"/>
</dbReference>
<dbReference type="InterPro" id="IPR001965">
    <property type="entry name" value="Znf_PHD"/>
</dbReference>
<dbReference type="Gene3D" id="3.30.40.100">
    <property type="match status" value="3"/>
</dbReference>
<dbReference type="OrthoDB" id="757982at2759"/>
<dbReference type="Pfam" id="PF22908">
    <property type="entry name" value="PHD_NSD"/>
    <property type="match status" value="1"/>
</dbReference>
<dbReference type="Pfam" id="PF07496">
    <property type="entry name" value="zf-CW"/>
    <property type="match status" value="3"/>
</dbReference>
<dbReference type="PROSITE" id="PS50016">
    <property type="entry name" value="ZF_PHD_2"/>
    <property type="match status" value="1"/>
</dbReference>
<feature type="domain" description="PHD-type" evidence="6">
    <location>
        <begin position="2"/>
        <end position="52"/>
    </location>
</feature>
<evidence type="ECO:0000256" key="4">
    <source>
        <dbReference type="PROSITE-ProRule" id="PRU00146"/>
    </source>
</evidence>
<name>A0A024GCY9_9STRA</name>
<keyword evidence="1" id="KW-0479">Metal-binding</keyword>
<dbReference type="InterPro" id="IPR059153">
    <property type="entry name" value="NSD_PHD-1st"/>
</dbReference>
<dbReference type="Proteomes" id="UP000053237">
    <property type="component" value="Unassembled WGS sequence"/>
</dbReference>
<dbReference type="PROSITE" id="PS01359">
    <property type="entry name" value="ZF_PHD_1"/>
    <property type="match status" value="1"/>
</dbReference>
<dbReference type="InterPro" id="IPR011124">
    <property type="entry name" value="Znf_CW"/>
</dbReference>
<dbReference type="Pfam" id="PF23011">
    <property type="entry name" value="PHD-1st_NSD"/>
    <property type="match status" value="1"/>
</dbReference>
<dbReference type="InterPro" id="IPR013083">
    <property type="entry name" value="Znf_RING/FYVE/PHD"/>
</dbReference>
<evidence type="ECO:0000256" key="5">
    <source>
        <dbReference type="SAM" id="MobiDB-lite"/>
    </source>
</evidence>
<dbReference type="InterPro" id="IPR011011">
    <property type="entry name" value="Znf_FYVE_PHD"/>
</dbReference>
<feature type="compositionally biased region" description="Basic residues" evidence="5">
    <location>
        <begin position="204"/>
        <end position="220"/>
    </location>
</feature>
<feature type="domain" description="CW-type" evidence="7">
    <location>
        <begin position="421"/>
        <end position="474"/>
    </location>
</feature>
<reference evidence="8 9" key="1">
    <citation type="submission" date="2012-05" db="EMBL/GenBank/DDBJ databases">
        <title>Recombination and specialization in a pathogen metapopulation.</title>
        <authorList>
            <person name="Gardiner A."/>
            <person name="Kemen E."/>
            <person name="Schultz-Larsen T."/>
            <person name="MacLean D."/>
            <person name="Van Oosterhout C."/>
            <person name="Jones J.D.G."/>
        </authorList>
    </citation>
    <scope>NUCLEOTIDE SEQUENCE [LARGE SCALE GENOMIC DNA]</scope>
    <source>
        <strain evidence="8 9">Ac Nc2</strain>
    </source>
</reference>
<feature type="region of interest" description="Disordered" evidence="5">
    <location>
        <begin position="201"/>
        <end position="220"/>
    </location>
</feature>
<protein>
    <recommendedName>
        <fullName evidence="10">PHD-type domain-containing protein</fullName>
    </recommendedName>
</protein>
<dbReference type="CDD" id="cd15565">
    <property type="entry name" value="PHD2_NSD"/>
    <property type="match status" value="1"/>
</dbReference>
<evidence type="ECO:0000256" key="1">
    <source>
        <dbReference type="ARBA" id="ARBA00022723"/>
    </source>
</evidence>
<evidence type="ECO:0000313" key="8">
    <source>
        <dbReference type="EMBL" id="CCI44637.1"/>
    </source>
</evidence>
<evidence type="ECO:0000259" key="6">
    <source>
        <dbReference type="PROSITE" id="PS50016"/>
    </source>
</evidence>
<sequence>MDHICLRCEKANGDLWLCKGPCVSAYHLNCLQIDTNAPLNPEKWICPSCQSHHHICFYCHHIGSSLNREQDSIEQEPSESHTLPPTNNIGYVSKCRALSCGKFYHLECITKLALARIAGTHFICPLHTCASCEQSGAKKESNVHFLTGNCILCPKHKRREKEEEEMYEAVEVENESNHAYVSKDESGLVGDGESESEFRQYVKSMKRDKKKKKKKKRKRKCAENSAIILENKVESETRSMESGVEIAFEEEMTSKRTYAPMSEVNSVAQTLSDRNDTPQTEREDCTDTLSSTIPISIKTESAFSSSEASQLQQESVQDIKHNQNLVATSNDLTVKSEWEERKPPQHDLDSILYPSKLQNATSSMETQSKRDNTIVQADEEKENGNLEAINDETKSTEKDGHNEQRKETSRKVKRAKREGVQDEEAKWVQCDACEKWRIVPKEFDLDTMPEQWFCHMNTWNVEVASCVVPEEASTTLSERGKAARAAAVSCRKRKAKQVKAKKTNDSHCILDRKQRTHSTLTVKVPCNEDVLSNASGSLGSNGTPNTGKKRKLKMKEKHREVKWVQCENPKCGKWRIVPSYVNISILPVTWYCHLNTWAPELANCDAHNPPEVENIFATKPQSRRSSKKSRNNSESNCSSNGSGKANVLSQTVTLSAKSLKQTRHWKCTTPVAACAFESVSESVSIPKETDTATGTAWSTANGIQVTGHGRGVGAKHGIKKTVLEWAQCEKCNKWRKLPQHIKSSTLPDTWFCSMNHWDPSRASCKVPEEADNEPLEHKNIFSLNGPTRALGTHEQSTHAGTMPSVNMAGNYVSSNHANTTNFRAKRGKLSYTELLFASTGHLRKTYTDESSTSSFEHEGIVYHRDDQYNESSLYAGITKNAKELHQDPRSPESVSDKQEEVANLESTASKIMEIMSLREAKSIRDILYELTQKSEGMPNLSADLSAMLSLLPVIAHALNHLMHTKQVERVDRLETHEKRVQAFECEAIRTANISELCVALSENWTNANDLRETGFVQYYRKTPLLPLKARKPWKECTKLMLST</sequence>
<dbReference type="InParanoid" id="A0A024GCY9"/>
<organism evidence="8 9">
    <name type="scientific">Albugo candida</name>
    <dbReference type="NCBI Taxonomy" id="65357"/>
    <lineage>
        <taxon>Eukaryota</taxon>
        <taxon>Sar</taxon>
        <taxon>Stramenopiles</taxon>
        <taxon>Oomycota</taxon>
        <taxon>Peronosporomycetes</taxon>
        <taxon>Albuginales</taxon>
        <taxon>Albuginaceae</taxon>
        <taxon>Albugo</taxon>
    </lineage>
</organism>
<comment type="caution">
    <text evidence="8">The sequence shown here is derived from an EMBL/GenBank/DDBJ whole genome shotgun (WGS) entry which is preliminary data.</text>
</comment>
<keyword evidence="2 4" id="KW-0863">Zinc-finger</keyword>